<evidence type="ECO:0000313" key="1">
    <source>
        <dbReference type="EMBL" id="WGW10581.1"/>
    </source>
</evidence>
<dbReference type="Proteomes" id="UP001209083">
    <property type="component" value="Chromosome"/>
</dbReference>
<dbReference type="InterPro" id="IPR009351">
    <property type="entry name" value="AlkZ-like"/>
</dbReference>
<accession>A0ABY8QP27</accession>
<dbReference type="EMBL" id="CP090958">
    <property type="protein sequence ID" value="WGW10581.1"/>
    <property type="molecule type" value="Genomic_DNA"/>
</dbReference>
<dbReference type="RefSeq" id="WP_349637362.1">
    <property type="nucleotide sequence ID" value="NZ_CP090958.1"/>
</dbReference>
<keyword evidence="2" id="KW-1185">Reference proteome</keyword>
<gene>
    <name evidence="1" type="ORF">LWF01_10570</name>
</gene>
<dbReference type="Pfam" id="PF06224">
    <property type="entry name" value="AlkZ-like"/>
    <property type="match status" value="1"/>
</dbReference>
<sequence length="358" mass="38885">MKATRDQVLRYRVHAQQLDRETGSAHTDADILDLGVQDTGNEGSRWALAQRGVQFDPGEHFIAWTLRGAPTAYRRAQAAQVAAATAPYDEADAAKRVFDAAKPLKAAGIPVLEALAVVSGHMRDIVKEPTVKGEMSGRLTAVLPDPYLRYCRPCDAIHSHEQTFRLSALPAGLELDPGTSPPVLRRIPGWGGPAAERPASLDPIRACLHLFGPLTPKLVAGYIDAPVRTVTSHWPNDVEEVVVAGERRFVLAADAAALADPPASAGVRLLGSHDLFLQTRDRELLVEDADRRKQLWPVLGRPGTILQGHNIVGTWRPRTSGKKLTLATETWTNVPKRELEDQAARLAEHRGQGFAGVA</sequence>
<evidence type="ECO:0000313" key="2">
    <source>
        <dbReference type="Proteomes" id="UP001209083"/>
    </source>
</evidence>
<organism evidence="1 2">
    <name type="scientific">Saxibacter everestensis</name>
    <dbReference type="NCBI Taxonomy" id="2909229"/>
    <lineage>
        <taxon>Bacteria</taxon>
        <taxon>Bacillati</taxon>
        <taxon>Actinomycetota</taxon>
        <taxon>Actinomycetes</taxon>
        <taxon>Micrococcales</taxon>
        <taxon>Brevibacteriaceae</taxon>
        <taxon>Saxibacter</taxon>
    </lineage>
</organism>
<proteinExistence type="predicted"/>
<reference evidence="1 2" key="1">
    <citation type="submission" date="2023-05" db="EMBL/GenBank/DDBJ databases">
        <title>Lithophilousrod everest ZFBP1038 complete genpme.</title>
        <authorList>
            <person name="Tian M."/>
        </authorList>
    </citation>
    <scope>NUCLEOTIDE SEQUENCE [LARGE SCALE GENOMIC DNA]</scope>
    <source>
        <strain evidence="1 2">ZFBP1038</strain>
    </source>
</reference>
<protein>
    <submittedName>
        <fullName evidence="1">Crosslink repair DNA glycosylase YcaQ family protein</fullName>
    </submittedName>
</protein>
<name>A0ABY8QP27_9MICO</name>